<accession>A0A6G7CI90</accession>
<evidence type="ECO:0000313" key="2">
    <source>
        <dbReference type="EMBL" id="QIH41758.1"/>
    </source>
</evidence>
<dbReference type="EMBL" id="CP049331">
    <property type="protein sequence ID" value="QIH41758.1"/>
    <property type="molecule type" value="Genomic_DNA"/>
</dbReference>
<reference evidence="2 3" key="1">
    <citation type="submission" date="2020-02" db="EMBL/GenBank/DDBJ databases">
        <title>A complete genome of a marine bacterium Vibrio sp. ZWAL4003 isolated from the mangrove sediment with the ability to degrade polysaccharides.</title>
        <authorList>
            <person name="Wu J."/>
            <person name="Qu W."/>
            <person name="Zeng R."/>
        </authorList>
    </citation>
    <scope>NUCLEOTIDE SEQUENCE [LARGE SCALE GENOMIC DNA]</scope>
    <source>
        <strain evidence="2 3">ZWAL4003</strain>
    </source>
</reference>
<gene>
    <name evidence="2" type="ORF">G5S32_07045</name>
</gene>
<dbReference type="CDD" id="cd00093">
    <property type="entry name" value="HTH_XRE"/>
    <property type="match status" value="1"/>
</dbReference>
<feature type="domain" description="HTH cro/C1-type" evidence="1">
    <location>
        <begin position="7"/>
        <end position="60"/>
    </location>
</feature>
<dbReference type="InterPro" id="IPR001387">
    <property type="entry name" value="Cro/C1-type_HTH"/>
</dbReference>
<organism evidence="2 3">
    <name type="scientific">Vibrio ziniensis</name>
    <dbReference type="NCBI Taxonomy" id="2711221"/>
    <lineage>
        <taxon>Bacteria</taxon>
        <taxon>Pseudomonadati</taxon>
        <taxon>Pseudomonadota</taxon>
        <taxon>Gammaproteobacteria</taxon>
        <taxon>Vibrionales</taxon>
        <taxon>Vibrionaceae</taxon>
        <taxon>Vibrio</taxon>
    </lineage>
</organism>
<dbReference type="PROSITE" id="PS50943">
    <property type="entry name" value="HTH_CROC1"/>
    <property type="match status" value="1"/>
</dbReference>
<dbReference type="Pfam" id="PF01381">
    <property type="entry name" value="HTH_3"/>
    <property type="match status" value="1"/>
</dbReference>
<dbReference type="Gene3D" id="1.10.260.40">
    <property type="entry name" value="lambda repressor-like DNA-binding domains"/>
    <property type="match status" value="1"/>
</dbReference>
<evidence type="ECO:0000259" key="1">
    <source>
        <dbReference type="PROSITE" id="PS50943"/>
    </source>
</evidence>
<dbReference type="Proteomes" id="UP000503003">
    <property type="component" value="Chromosome 1"/>
</dbReference>
<name>A0A6G7CI90_9VIBR</name>
<sequence>MVNQELIKKLRSGKFWSQEQLAFIAGISLRTIQRIESEGKCSLESKKAIAAAFEVDVAELSVESESAILDVNDSRKEDAISWLETVDLGEYALSWSEAAPVFQERISSSKWKRMLTQIRAPLGQIISRSVKRASEHNSLPGVADGQYLVINFAASFGQKSSAIETVTLQKVANKWRVAGYFIK</sequence>
<dbReference type="SUPFAM" id="SSF47413">
    <property type="entry name" value="lambda repressor-like DNA-binding domains"/>
    <property type="match status" value="1"/>
</dbReference>
<dbReference type="GO" id="GO:0003677">
    <property type="term" value="F:DNA binding"/>
    <property type="evidence" value="ECO:0007669"/>
    <property type="project" value="InterPro"/>
</dbReference>
<dbReference type="SMART" id="SM00530">
    <property type="entry name" value="HTH_XRE"/>
    <property type="match status" value="1"/>
</dbReference>
<dbReference type="KEGG" id="vzi:G5S32_07045"/>
<evidence type="ECO:0000313" key="3">
    <source>
        <dbReference type="Proteomes" id="UP000503003"/>
    </source>
</evidence>
<dbReference type="Pfam" id="PF13211">
    <property type="entry name" value="DUF4019"/>
    <property type="match status" value="1"/>
</dbReference>
<dbReference type="InterPro" id="IPR010982">
    <property type="entry name" value="Lambda_DNA-bd_dom_sf"/>
</dbReference>
<dbReference type="AlphaFoldDB" id="A0A6G7CI90"/>
<keyword evidence="3" id="KW-1185">Reference proteome</keyword>
<proteinExistence type="predicted"/>
<dbReference type="InterPro" id="IPR025091">
    <property type="entry name" value="DUF4019"/>
</dbReference>
<dbReference type="RefSeq" id="WP_165311348.1">
    <property type="nucleotide sequence ID" value="NZ_CP049331.1"/>
</dbReference>
<protein>
    <submittedName>
        <fullName evidence="2">DUF4019 domain-containing protein</fullName>
    </submittedName>
</protein>